<evidence type="ECO:0000313" key="3">
    <source>
        <dbReference type="Proteomes" id="UP000223025"/>
    </source>
</evidence>
<reference evidence="2 3" key="1">
    <citation type="submission" date="2017-06" db="EMBL/GenBank/DDBJ databases">
        <authorList>
            <person name="Kim H.J."/>
            <person name="Triplett B.A."/>
        </authorList>
    </citation>
    <scope>NUCLEOTIDE SEQUENCE [LARGE SCALE GENOMIC DNA]</scope>
</reference>
<dbReference type="InterPro" id="IPR021122">
    <property type="entry name" value="RNA_ligase_dom_REL/Rnl2"/>
</dbReference>
<dbReference type="EMBL" id="MF403008">
    <property type="protein sequence ID" value="AUZ94893.1"/>
    <property type="molecule type" value="Genomic_DNA"/>
</dbReference>
<protein>
    <recommendedName>
        <fullName evidence="1">RNA ligase domain-containing protein</fullName>
    </recommendedName>
</protein>
<accession>A0A2L0UZD2</accession>
<evidence type="ECO:0000313" key="2">
    <source>
        <dbReference type="EMBL" id="AUZ94893.1"/>
    </source>
</evidence>
<keyword evidence="3" id="KW-1185">Reference proteome</keyword>
<sequence length="214" mass="24890">MNNIQRHSYPRTFHLPWSEGATSDDKKLRDCSSFVGKEVIVTEKRDGENTTGYADGYVHARSVDGTGKEYQSFFIKKWREVSFRLPDTLRVCGENLYAKHSISYDNLTDYFEMFGVYDDTRRLHWDECLLWAEELNLTVVPVLYRGIWDEKKVKSICNSIDTTAVEGIVVSSVETFDVSDFKDNVAKFVRKNHVQTDQHWTKNWTPNKLIGKDN</sequence>
<dbReference type="Gene3D" id="3.30.470.30">
    <property type="entry name" value="DNA ligase/mRNA capping enzyme"/>
    <property type="match status" value="1"/>
</dbReference>
<dbReference type="Pfam" id="PF09414">
    <property type="entry name" value="RNA_ligase"/>
    <property type="match status" value="1"/>
</dbReference>
<organism evidence="2 3">
    <name type="scientific">Agrobacterium phage Atu_ph07</name>
    <dbReference type="NCBI Taxonomy" id="2024264"/>
    <lineage>
        <taxon>Viruses</taxon>
        <taxon>Duplodnaviria</taxon>
        <taxon>Heunggongvirae</taxon>
        <taxon>Uroviricota</taxon>
        <taxon>Caudoviricetes</taxon>
        <taxon>Polybotosvirus</taxon>
        <taxon>Polybotosvirus Atuph07</taxon>
    </lineage>
</organism>
<evidence type="ECO:0000259" key="1">
    <source>
        <dbReference type="Pfam" id="PF09414"/>
    </source>
</evidence>
<dbReference type="PANTHER" id="PTHR43883">
    <property type="entry name" value="SLR0207 PROTEIN"/>
    <property type="match status" value="1"/>
</dbReference>
<dbReference type="Proteomes" id="UP000223025">
    <property type="component" value="Segment"/>
</dbReference>
<dbReference type="GeneID" id="40088089"/>
<name>A0A2L0UZD2_9CAUD</name>
<proteinExistence type="predicted"/>
<dbReference type="SUPFAM" id="SSF56091">
    <property type="entry name" value="DNA ligase/mRNA capping enzyme, catalytic domain"/>
    <property type="match status" value="1"/>
</dbReference>
<dbReference type="PANTHER" id="PTHR43883:SF1">
    <property type="entry name" value="GLUCONOKINASE"/>
    <property type="match status" value="1"/>
</dbReference>
<dbReference type="InterPro" id="IPR052732">
    <property type="entry name" value="Cell-binding_unc_protein"/>
</dbReference>
<dbReference type="KEGG" id="vg:40088089"/>
<dbReference type="RefSeq" id="YP_009611751.1">
    <property type="nucleotide sequence ID" value="NC_042013.1"/>
</dbReference>
<feature type="domain" description="RNA ligase" evidence="1">
    <location>
        <begin position="37"/>
        <end position="189"/>
    </location>
</feature>